<proteinExistence type="predicted"/>
<gene>
    <name evidence="1" type="ORF">PCOR1329_LOCUS47380</name>
</gene>
<evidence type="ECO:0000313" key="1">
    <source>
        <dbReference type="EMBL" id="CAK0857205.1"/>
    </source>
</evidence>
<reference evidence="1" key="1">
    <citation type="submission" date="2023-10" db="EMBL/GenBank/DDBJ databases">
        <authorList>
            <person name="Chen Y."/>
            <person name="Shah S."/>
            <person name="Dougan E. K."/>
            <person name="Thang M."/>
            <person name="Chan C."/>
        </authorList>
    </citation>
    <scope>NUCLEOTIDE SEQUENCE [LARGE SCALE GENOMIC DNA]</scope>
</reference>
<keyword evidence="2" id="KW-1185">Reference proteome</keyword>
<sequence>MPWTDVLAQLTAADEAAAEGHAPRLPRTGAELAGIVSVILKSGGDDESTFAQQALVRRRAAVDLIEGAKARGHRACRNVDMDEVRKRAMEFPAEGVPPEIMRL</sequence>
<organism evidence="1 2">
    <name type="scientific">Prorocentrum cordatum</name>
    <dbReference type="NCBI Taxonomy" id="2364126"/>
    <lineage>
        <taxon>Eukaryota</taxon>
        <taxon>Sar</taxon>
        <taxon>Alveolata</taxon>
        <taxon>Dinophyceae</taxon>
        <taxon>Prorocentrales</taxon>
        <taxon>Prorocentraceae</taxon>
        <taxon>Prorocentrum</taxon>
    </lineage>
</organism>
<name>A0ABN9UCQ2_9DINO</name>
<feature type="non-terminal residue" evidence="1">
    <location>
        <position position="103"/>
    </location>
</feature>
<protein>
    <submittedName>
        <fullName evidence="1">Uncharacterized protein</fullName>
    </submittedName>
</protein>
<evidence type="ECO:0000313" key="2">
    <source>
        <dbReference type="Proteomes" id="UP001189429"/>
    </source>
</evidence>
<comment type="caution">
    <text evidence="1">The sequence shown here is derived from an EMBL/GenBank/DDBJ whole genome shotgun (WGS) entry which is preliminary data.</text>
</comment>
<accession>A0ABN9UCQ2</accession>
<dbReference type="Proteomes" id="UP001189429">
    <property type="component" value="Unassembled WGS sequence"/>
</dbReference>
<dbReference type="EMBL" id="CAUYUJ010015708">
    <property type="protein sequence ID" value="CAK0857205.1"/>
    <property type="molecule type" value="Genomic_DNA"/>
</dbReference>